<dbReference type="EMBL" id="CADCTV010001092">
    <property type="protein sequence ID" value="CAA9378576.1"/>
    <property type="molecule type" value="Genomic_DNA"/>
</dbReference>
<dbReference type="AlphaFoldDB" id="A0A6J4N5D1"/>
<protein>
    <submittedName>
        <fullName evidence="2">Uncharacterized protein</fullName>
    </submittedName>
</protein>
<evidence type="ECO:0000313" key="2">
    <source>
        <dbReference type="EMBL" id="CAA9378576.1"/>
    </source>
</evidence>
<proteinExistence type="predicted"/>
<reference evidence="2" key="1">
    <citation type="submission" date="2020-02" db="EMBL/GenBank/DDBJ databases">
        <authorList>
            <person name="Meier V. D."/>
        </authorList>
    </citation>
    <scope>NUCLEOTIDE SEQUENCE</scope>
    <source>
        <strain evidence="2">AVDCRST_MAG89</strain>
    </source>
</reference>
<name>A0A6J4N5D1_9BACT</name>
<evidence type="ECO:0000256" key="1">
    <source>
        <dbReference type="SAM" id="MobiDB-lite"/>
    </source>
</evidence>
<gene>
    <name evidence="2" type="ORF">AVDCRST_MAG89-5202</name>
</gene>
<feature type="compositionally biased region" description="Low complexity" evidence="1">
    <location>
        <begin position="29"/>
        <end position="40"/>
    </location>
</feature>
<feature type="non-terminal residue" evidence="2">
    <location>
        <position position="56"/>
    </location>
</feature>
<feature type="non-terminal residue" evidence="2">
    <location>
        <position position="1"/>
    </location>
</feature>
<organism evidence="2">
    <name type="scientific">uncultured Gemmatimonadota bacterium</name>
    <dbReference type="NCBI Taxonomy" id="203437"/>
    <lineage>
        <taxon>Bacteria</taxon>
        <taxon>Pseudomonadati</taxon>
        <taxon>Gemmatimonadota</taxon>
        <taxon>environmental samples</taxon>
    </lineage>
</organism>
<feature type="region of interest" description="Disordered" evidence="1">
    <location>
        <begin position="1"/>
        <end position="56"/>
    </location>
</feature>
<sequence>DKRHSPRGWSAGRARSAESPRARRGGSPRGARAAAGRAPAENVPGLFKPERRAERV</sequence>
<accession>A0A6J4N5D1</accession>